<reference evidence="1 2" key="1">
    <citation type="submission" date="2024-04" db="EMBL/GenBank/DDBJ databases">
        <authorList>
            <person name="Rising A."/>
            <person name="Reimegard J."/>
            <person name="Sonavane S."/>
            <person name="Akerstrom W."/>
            <person name="Nylinder S."/>
            <person name="Hedman E."/>
            <person name="Kallberg Y."/>
        </authorList>
    </citation>
    <scope>NUCLEOTIDE SEQUENCE [LARGE SCALE GENOMIC DNA]</scope>
</reference>
<dbReference type="Proteomes" id="UP001497382">
    <property type="component" value="Unassembled WGS sequence"/>
</dbReference>
<comment type="caution">
    <text evidence="1">The sequence shown here is derived from an EMBL/GenBank/DDBJ whole genome shotgun (WGS) entry which is preliminary data.</text>
</comment>
<organism evidence="1 2">
    <name type="scientific">Larinioides sclopetarius</name>
    <dbReference type="NCBI Taxonomy" id="280406"/>
    <lineage>
        <taxon>Eukaryota</taxon>
        <taxon>Metazoa</taxon>
        <taxon>Ecdysozoa</taxon>
        <taxon>Arthropoda</taxon>
        <taxon>Chelicerata</taxon>
        <taxon>Arachnida</taxon>
        <taxon>Araneae</taxon>
        <taxon>Araneomorphae</taxon>
        <taxon>Entelegynae</taxon>
        <taxon>Araneoidea</taxon>
        <taxon>Araneidae</taxon>
        <taxon>Larinioides</taxon>
    </lineage>
</organism>
<gene>
    <name evidence="1" type="ORF">LARSCL_LOCUS20176</name>
</gene>
<accession>A0AAV2BMR2</accession>
<keyword evidence="2" id="KW-1185">Reference proteome</keyword>
<feature type="non-terminal residue" evidence="1">
    <location>
        <position position="1"/>
    </location>
</feature>
<evidence type="ECO:0000313" key="2">
    <source>
        <dbReference type="Proteomes" id="UP001497382"/>
    </source>
</evidence>
<sequence>IATLDKFVNKFGFHRYSVVSVIDLRCFDKLFSTAISYFVIICNFSIPRTWYSVVSAHDEFTKKAFDSKTFFSQYLLYSKDSNYLYF</sequence>
<protein>
    <submittedName>
        <fullName evidence="1">Uncharacterized protein</fullName>
    </submittedName>
</protein>
<evidence type="ECO:0000313" key="1">
    <source>
        <dbReference type="EMBL" id="CAL1297212.1"/>
    </source>
</evidence>
<dbReference type="AlphaFoldDB" id="A0AAV2BMR2"/>
<dbReference type="EMBL" id="CAXIEN010000417">
    <property type="protein sequence ID" value="CAL1297212.1"/>
    <property type="molecule type" value="Genomic_DNA"/>
</dbReference>
<name>A0AAV2BMR2_9ARAC</name>
<proteinExistence type="predicted"/>